<feature type="domain" description="Ketopantoate reductase C-terminal" evidence="2">
    <location>
        <begin position="281"/>
        <end position="372"/>
    </location>
</feature>
<proteinExistence type="predicted"/>
<dbReference type="EMBL" id="KF160120">
    <property type="protein sequence ID" value="AGU67964.1"/>
    <property type="molecule type" value="Genomic_DNA"/>
</dbReference>
<dbReference type="InterPro" id="IPR013328">
    <property type="entry name" value="6PGD_dom2"/>
</dbReference>
<dbReference type="InterPro" id="IPR008927">
    <property type="entry name" value="6-PGluconate_DH-like_C_sf"/>
</dbReference>
<accession>T1YU32</accession>
<dbReference type="SUPFAM" id="SSF48179">
    <property type="entry name" value="6-phosphogluconate dehydrogenase C-terminal domain-like"/>
    <property type="match status" value="1"/>
</dbReference>
<name>T1YU32_9TRYP</name>
<dbReference type="PANTHER" id="PTHR21708:SF26">
    <property type="entry name" value="2-DEHYDROPANTOATE 2-REDUCTASE"/>
    <property type="match status" value="1"/>
</dbReference>
<protein>
    <submittedName>
        <fullName evidence="3">2-dehydropantoate 2-reductase</fullName>
        <ecNumber evidence="3">1.1.1.169</ecNumber>
    </submittedName>
</protein>
<dbReference type="PANTHER" id="PTHR21708">
    <property type="entry name" value="PROBABLE 2-DEHYDROPANTOATE 2-REDUCTASE"/>
    <property type="match status" value="1"/>
</dbReference>
<evidence type="ECO:0000259" key="1">
    <source>
        <dbReference type="Pfam" id="PF02558"/>
    </source>
</evidence>
<keyword evidence="3" id="KW-0560">Oxidoreductase</keyword>
<dbReference type="Pfam" id="PF08546">
    <property type="entry name" value="ApbA_C"/>
    <property type="match status" value="1"/>
</dbReference>
<dbReference type="InterPro" id="IPR013332">
    <property type="entry name" value="KPR_N"/>
</dbReference>
<dbReference type="GO" id="GO:0008677">
    <property type="term" value="F:2-dehydropantoate 2-reductase activity"/>
    <property type="evidence" value="ECO:0007669"/>
    <property type="project" value="UniProtKB-EC"/>
</dbReference>
<sequence length="383" mass="42461">MHITNFYVVGLGALGTMYATQLAHCVEGSKVSTSLKVIVDAGRKERYLKEGVYCNEEEVKLSYVTPGEIEHEEADATEHAFDPKSLTVFMICTKHHHLKQVIEELLPSFVRYHRQQGPVVLFAVTNGIESEGLLAEKFGKENVLYSMAQSAAYRQSGDGAEEGKKGFRTSFSFAGKVHLGEEREGEPTPRLACIAELLNRAGIDCVVQAQIKRVMWSKLMFNCGVNQVLAVFLSTYGDLQTGKKEIPDGVTPEDIPSLLSQLTDDPAQLQALRAEKPWVQHQLYIAAMKEVIAISQHEPLYTDGEERVALTEADIDYYEDMVKGLVPTYAPSMKMDMAAGRKTEVEVFAGTIMQWGAKYGVPVPVNTKLFEVAVSLERRYGAA</sequence>
<dbReference type="Gene3D" id="1.10.1040.10">
    <property type="entry name" value="N-(1-d-carboxylethyl)-l-norvaline Dehydrogenase, domain 2"/>
    <property type="match status" value="1"/>
</dbReference>
<dbReference type="InterPro" id="IPR013752">
    <property type="entry name" value="KPA_reductase"/>
</dbReference>
<evidence type="ECO:0000259" key="2">
    <source>
        <dbReference type="Pfam" id="PF08546"/>
    </source>
</evidence>
<dbReference type="AlphaFoldDB" id="T1YU32"/>
<dbReference type="EC" id="1.1.1.169" evidence="3"/>
<organism evidence="3">
    <name type="scientific">Angomonas desouzai</name>
    <dbReference type="NCBI Taxonomy" id="59800"/>
    <lineage>
        <taxon>Eukaryota</taxon>
        <taxon>Discoba</taxon>
        <taxon>Euglenozoa</taxon>
        <taxon>Kinetoplastea</taxon>
        <taxon>Metakinetoplastina</taxon>
        <taxon>Trypanosomatida</taxon>
        <taxon>Trypanosomatidae</taxon>
        <taxon>Strigomonadinae</taxon>
        <taxon>Angomonas</taxon>
    </lineage>
</organism>
<feature type="domain" description="Ketopantoate reductase N-terminal" evidence="1">
    <location>
        <begin position="7"/>
        <end position="156"/>
    </location>
</feature>
<dbReference type="Pfam" id="PF02558">
    <property type="entry name" value="ApbA"/>
    <property type="match status" value="1"/>
</dbReference>
<evidence type="ECO:0000313" key="3">
    <source>
        <dbReference type="EMBL" id="AGU67964.1"/>
    </source>
</evidence>
<dbReference type="GO" id="GO:0005737">
    <property type="term" value="C:cytoplasm"/>
    <property type="evidence" value="ECO:0007669"/>
    <property type="project" value="TreeGrafter"/>
</dbReference>
<reference evidence="3" key="1">
    <citation type="journal article" date="2013" name="PLoS ONE">
        <title>Biosynthesis of vitamins and cofactors in bacterium-harbouring trypanosomatids depends on the symbiotic association as revealed by genomic analyses.</title>
        <authorList>
            <person name="Klein C.C."/>
            <person name="Alves J.M."/>
            <person name="Serrano M.G."/>
            <person name="Buck G.A."/>
            <person name="Vasconcelos A.T."/>
            <person name="Sagot M.F."/>
            <person name="Teixeira M.M."/>
            <person name="Camargo E.P."/>
            <person name="Motta M.C."/>
        </authorList>
    </citation>
    <scope>NUCLEOTIDE SEQUENCE</scope>
    <source>
        <strain evidence="3">TCC079E</strain>
    </source>
</reference>
<dbReference type="Gene3D" id="3.40.50.720">
    <property type="entry name" value="NAD(P)-binding Rossmann-like Domain"/>
    <property type="match status" value="1"/>
</dbReference>
<dbReference type="InterPro" id="IPR051402">
    <property type="entry name" value="KPR-Related"/>
</dbReference>